<name>A0A9D3YFN7_DREPO</name>
<reference evidence="1" key="1">
    <citation type="journal article" date="2019" name="bioRxiv">
        <title>The Genome of the Zebra Mussel, Dreissena polymorpha: A Resource for Invasive Species Research.</title>
        <authorList>
            <person name="McCartney M.A."/>
            <person name="Auch B."/>
            <person name="Kono T."/>
            <person name="Mallez S."/>
            <person name="Zhang Y."/>
            <person name="Obille A."/>
            <person name="Becker A."/>
            <person name="Abrahante J.E."/>
            <person name="Garbe J."/>
            <person name="Badalamenti J.P."/>
            <person name="Herman A."/>
            <person name="Mangelson H."/>
            <person name="Liachko I."/>
            <person name="Sullivan S."/>
            <person name="Sone E.D."/>
            <person name="Koren S."/>
            <person name="Silverstein K.A.T."/>
            <person name="Beckman K.B."/>
            <person name="Gohl D.M."/>
        </authorList>
    </citation>
    <scope>NUCLEOTIDE SEQUENCE</scope>
    <source>
        <strain evidence="1">Duluth1</strain>
        <tissue evidence="1">Whole animal</tissue>
    </source>
</reference>
<sequence>MIPERNLMAERGLEFEQQRVWVRSITDMINEGPRILLRLKKVRQAIVCQSEPLLWYSKMRTELEIVHLEYTNRDLKCSNVENIMMSESDIIKNALEVRMSEILREVLWRMVCEGSSVNDVNVVKEMMLS</sequence>
<dbReference type="AlphaFoldDB" id="A0A9D3YFN7"/>
<protein>
    <submittedName>
        <fullName evidence="1">Uncharacterized protein</fullName>
    </submittedName>
</protein>
<dbReference type="EMBL" id="JAIWYP010000015">
    <property type="protein sequence ID" value="KAH3699186.1"/>
    <property type="molecule type" value="Genomic_DNA"/>
</dbReference>
<comment type="caution">
    <text evidence="1">The sequence shown here is derived from an EMBL/GenBank/DDBJ whole genome shotgun (WGS) entry which is preliminary data.</text>
</comment>
<accession>A0A9D3YFN7</accession>
<reference evidence="1" key="2">
    <citation type="submission" date="2020-11" db="EMBL/GenBank/DDBJ databases">
        <authorList>
            <person name="McCartney M.A."/>
            <person name="Auch B."/>
            <person name="Kono T."/>
            <person name="Mallez S."/>
            <person name="Becker A."/>
            <person name="Gohl D.M."/>
            <person name="Silverstein K.A.T."/>
            <person name="Koren S."/>
            <person name="Bechman K.B."/>
            <person name="Herman A."/>
            <person name="Abrahante J.E."/>
            <person name="Garbe J."/>
        </authorList>
    </citation>
    <scope>NUCLEOTIDE SEQUENCE</scope>
    <source>
        <strain evidence="1">Duluth1</strain>
        <tissue evidence="1">Whole animal</tissue>
    </source>
</reference>
<keyword evidence="2" id="KW-1185">Reference proteome</keyword>
<organism evidence="1 2">
    <name type="scientific">Dreissena polymorpha</name>
    <name type="common">Zebra mussel</name>
    <name type="synonym">Mytilus polymorpha</name>
    <dbReference type="NCBI Taxonomy" id="45954"/>
    <lineage>
        <taxon>Eukaryota</taxon>
        <taxon>Metazoa</taxon>
        <taxon>Spiralia</taxon>
        <taxon>Lophotrochozoa</taxon>
        <taxon>Mollusca</taxon>
        <taxon>Bivalvia</taxon>
        <taxon>Autobranchia</taxon>
        <taxon>Heteroconchia</taxon>
        <taxon>Euheterodonta</taxon>
        <taxon>Imparidentia</taxon>
        <taxon>Neoheterodontei</taxon>
        <taxon>Myida</taxon>
        <taxon>Dreissenoidea</taxon>
        <taxon>Dreissenidae</taxon>
        <taxon>Dreissena</taxon>
    </lineage>
</organism>
<gene>
    <name evidence="1" type="ORF">DPMN_074140</name>
</gene>
<evidence type="ECO:0000313" key="1">
    <source>
        <dbReference type="EMBL" id="KAH3699186.1"/>
    </source>
</evidence>
<dbReference type="Proteomes" id="UP000828390">
    <property type="component" value="Unassembled WGS sequence"/>
</dbReference>
<proteinExistence type="predicted"/>
<evidence type="ECO:0000313" key="2">
    <source>
        <dbReference type="Proteomes" id="UP000828390"/>
    </source>
</evidence>